<accession>A0A9X1B3A4</accession>
<dbReference type="RefSeq" id="WP_200238558.1">
    <property type="nucleotide sequence ID" value="NZ_NRRY01000003.1"/>
</dbReference>
<evidence type="ECO:0000313" key="2">
    <source>
        <dbReference type="Proteomes" id="UP001138768"/>
    </source>
</evidence>
<organism evidence="1 2">
    <name type="scientific">Lamprobacter modestohalophilus</name>
    <dbReference type="NCBI Taxonomy" id="1064514"/>
    <lineage>
        <taxon>Bacteria</taxon>
        <taxon>Pseudomonadati</taxon>
        <taxon>Pseudomonadota</taxon>
        <taxon>Gammaproteobacteria</taxon>
        <taxon>Chromatiales</taxon>
        <taxon>Chromatiaceae</taxon>
        <taxon>Lamprobacter</taxon>
    </lineage>
</organism>
<gene>
    <name evidence="1" type="ORF">CKO42_03040</name>
</gene>
<comment type="caution">
    <text evidence="1">The sequence shown here is derived from an EMBL/GenBank/DDBJ whole genome shotgun (WGS) entry which is preliminary data.</text>
</comment>
<dbReference type="AlphaFoldDB" id="A0A9X1B3A4"/>
<evidence type="ECO:0000313" key="1">
    <source>
        <dbReference type="EMBL" id="MBK1617446.1"/>
    </source>
</evidence>
<name>A0A9X1B3A4_9GAMM</name>
<dbReference type="EMBL" id="NRRY01000003">
    <property type="protein sequence ID" value="MBK1617446.1"/>
    <property type="molecule type" value="Genomic_DNA"/>
</dbReference>
<sequence length="105" mass="10784">MNRLAAQAKALLEAGPKSERPDARFTLWAAGITNDGDPCRAALAPAARAAVLVAKSIGHCDVKLGPLTYLVGGNGAGNSNAKDVLERAGLCPPRIRAHPAVVCCI</sequence>
<dbReference type="Proteomes" id="UP001138768">
    <property type="component" value="Unassembled WGS sequence"/>
</dbReference>
<protein>
    <submittedName>
        <fullName evidence="1">Uncharacterized protein</fullName>
    </submittedName>
</protein>
<proteinExistence type="predicted"/>
<reference evidence="1 2" key="1">
    <citation type="journal article" date="2020" name="Microorganisms">
        <title>Osmotic Adaptation and Compatible Solute Biosynthesis of Phototrophic Bacteria as Revealed from Genome Analyses.</title>
        <authorList>
            <person name="Imhoff J.F."/>
            <person name="Rahn T."/>
            <person name="Kunzel S."/>
            <person name="Keller A."/>
            <person name="Neulinger S.C."/>
        </authorList>
    </citation>
    <scope>NUCLEOTIDE SEQUENCE [LARGE SCALE GENOMIC DNA]</scope>
    <source>
        <strain evidence="1 2">DSM 25653</strain>
    </source>
</reference>
<keyword evidence="2" id="KW-1185">Reference proteome</keyword>